<dbReference type="Proteomes" id="UP001060245">
    <property type="component" value="Chromosome"/>
</dbReference>
<keyword evidence="2" id="KW-1185">Reference proteome</keyword>
<gene>
    <name evidence="1" type="ORF">NMQ05_14725</name>
</gene>
<evidence type="ECO:0000313" key="2">
    <source>
        <dbReference type="Proteomes" id="UP001060245"/>
    </source>
</evidence>
<dbReference type="EMBL" id="CP101471">
    <property type="protein sequence ID" value="UTT52318.1"/>
    <property type="molecule type" value="Genomic_DNA"/>
</dbReference>
<protein>
    <submittedName>
        <fullName evidence="1">Uncharacterized protein</fullName>
    </submittedName>
</protein>
<organism evidence="1 2">
    <name type="scientific">Microbacterium maritypicum</name>
    <name type="common">Microbacterium liquefaciens</name>
    <dbReference type="NCBI Taxonomy" id="33918"/>
    <lineage>
        <taxon>Bacteria</taxon>
        <taxon>Bacillati</taxon>
        <taxon>Actinomycetota</taxon>
        <taxon>Actinomycetes</taxon>
        <taxon>Micrococcales</taxon>
        <taxon>Microbacteriaceae</taxon>
        <taxon>Microbacterium</taxon>
    </lineage>
</organism>
<evidence type="ECO:0000313" key="1">
    <source>
        <dbReference type="EMBL" id="UTT52318.1"/>
    </source>
</evidence>
<proteinExistence type="predicted"/>
<sequence>MTIDQTPQRPHLTFLTRSKDKKPGTASQAITLIPRELLENTPELADAYDQFVNTRTARNTAYREARQHRDAADTSRRKYQAAVSEAVRNGGDTSKLTDKHDDLIAKAEAAEAVGRNADGQLLRVGNELGEAFAAHAHNLFPAIEADITNAASHVATALDALTQAWNEYAKAWHLRRITGNAHIYGGPITNYDPNIGLPNDVAPALKVMSDRLNDLDTLKADEAEINRFRINGN</sequence>
<reference evidence="1" key="1">
    <citation type="submission" date="2022-07" db="EMBL/GenBank/DDBJ databases">
        <title>Complete genome of DND4.</title>
        <authorList>
            <person name="Cao G."/>
        </authorList>
    </citation>
    <scope>NUCLEOTIDE SEQUENCE</scope>
    <source>
        <strain evidence="1">DND4</strain>
    </source>
</reference>
<accession>A0ACD4B4T3</accession>
<name>A0ACD4B4T3_MICMQ</name>